<name>A0A9D4LJ08_DREPO</name>
<gene>
    <name evidence="1" type="ORF">DPMN_101216</name>
</gene>
<evidence type="ECO:0000313" key="1">
    <source>
        <dbReference type="EMBL" id="KAH3858588.1"/>
    </source>
</evidence>
<sequence length="53" mass="6075">MSNLLKDAQDTLTQMKQVADASLKEMNDFLENFLKRYASIKEEDYVCASEGKI</sequence>
<proteinExistence type="predicted"/>
<protein>
    <submittedName>
        <fullName evidence="1">Uncharacterized protein</fullName>
    </submittedName>
</protein>
<evidence type="ECO:0000313" key="2">
    <source>
        <dbReference type="Proteomes" id="UP000828390"/>
    </source>
</evidence>
<comment type="caution">
    <text evidence="1">The sequence shown here is derived from an EMBL/GenBank/DDBJ whole genome shotgun (WGS) entry which is preliminary data.</text>
</comment>
<keyword evidence="2" id="KW-1185">Reference proteome</keyword>
<organism evidence="1 2">
    <name type="scientific">Dreissena polymorpha</name>
    <name type="common">Zebra mussel</name>
    <name type="synonym">Mytilus polymorpha</name>
    <dbReference type="NCBI Taxonomy" id="45954"/>
    <lineage>
        <taxon>Eukaryota</taxon>
        <taxon>Metazoa</taxon>
        <taxon>Spiralia</taxon>
        <taxon>Lophotrochozoa</taxon>
        <taxon>Mollusca</taxon>
        <taxon>Bivalvia</taxon>
        <taxon>Autobranchia</taxon>
        <taxon>Heteroconchia</taxon>
        <taxon>Euheterodonta</taxon>
        <taxon>Imparidentia</taxon>
        <taxon>Neoheterodontei</taxon>
        <taxon>Myida</taxon>
        <taxon>Dreissenoidea</taxon>
        <taxon>Dreissenidae</taxon>
        <taxon>Dreissena</taxon>
    </lineage>
</organism>
<dbReference type="Proteomes" id="UP000828390">
    <property type="component" value="Unassembled WGS sequence"/>
</dbReference>
<reference evidence="1" key="2">
    <citation type="submission" date="2020-11" db="EMBL/GenBank/DDBJ databases">
        <authorList>
            <person name="McCartney M.A."/>
            <person name="Auch B."/>
            <person name="Kono T."/>
            <person name="Mallez S."/>
            <person name="Becker A."/>
            <person name="Gohl D.M."/>
            <person name="Silverstein K.A.T."/>
            <person name="Koren S."/>
            <person name="Bechman K.B."/>
            <person name="Herman A."/>
            <person name="Abrahante J.E."/>
            <person name="Garbe J."/>
        </authorList>
    </citation>
    <scope>NUCLEOTIDE SEQUENCE</scope>
    <source>
        <strain evidence="1">Duluth1</strain>
        <tissue evidence="1">Whole animal</tissue>
    </source>
</reference>
<dbReference type="AlphaFoldDB" id="A0A9D4LJ08"/>
<reference evidence="1" key="1">
    <citation type="journal article" date="2019" name="bioRxiv">
        <title>The Genome of the Zebra Mussel, Dreissena polymorpha: A Resource for Invasive Species Research.</title>
        <authorList>
            <person name="McCartney M.A."/>
            <person name="Auch B."/>
            <person name="Kono T."/>
            <person name="Mallez S."/>
            <person name="Zhang Y."/>
            <person name="Obille A."/>
            <person name="Becker A."/>
            <person name="Abrahante J.E."/>
            <person name="Garbe J."/>
            <person name="Badalamenti J.P."/>
            <person name="Herman A."/>
            <person name="Mangelson H."/>
            <person name="Liachko I."/>
            <person name="Sullivan S."/>
            <person name="Sone E.D."/>
            <person name="Koren S."/>
            <person name="Silverstein K.A.T."/>
            <person name="Beckman K.B."/>
            <person name="Gohl D.M."/>
        </authorList>
    </citation>
    <scope>NUCLEOTIDE SEQUENCE</scope>
    <source>
        <strain evidence="1">Duluth1</strain>
        <tissue evidence="1">Whole animal</tissue>
    </source>
</reference>
<dbReference type="EMBL" id="JAIWYP010000003">
    <property type="protein sequence ID" value="KAH3858588.1"/>
    <property type="molecule type" value="Genomic_DNA"/>
</dbReference>
<accession>A0A9D4LJ08</accession>